<protein>
    <submittedName>
        <fullName evidence="1">FunZ protein</fullName>
    </submittedName>
</protein>
<evidence type="ECO:0000313" key="1">
    <source>
        <dbReference type="EMBL" id="MBE0328871.1"/>
    </source>
</evidence>
<dbReference type="InterPro" id="IPR059206">
    <property type="entry name" value="Sll1717-like"/>
</dbReference>
<name>A0AAP1QUD8_ACIBA</name>
<evidence type="ECO:0000313" key="2">
    <source>
        <dbReference type="Proteomes" id="UP000655940"/>
    </source>
</evidence>
<proteinExistence type="predicted"/>
<dbReference type="RefSeq" id="WP_190596845.1">
    <property type="nucleotide sequence ID" value="NZ_JACXKJ010000025.1"/>
</dbReference>
<dbReference type="AlphaFoldDB" id="A0AAP1QUD8"/>
<sequence length="531" mass="62772">MKKFQELNFGFADAINYKRRENKKFFNSLFIKDHHLDKLCEPNISFLIGEKGTGKTAYSIYLSNNNYKNHYATTKYIRETDYATFIKLKKENHLTISEFTSIWKVIILLIISKQVIDNEGDNILSKLFNYNKFSVIQDVIEEYYYSAFNPEIGQAISFAEQSKIAAELLSKIAVLKGEESLQKNFTENRLQLNLFYIQKKFEEGLSQLKLNKNHIIFIDGIDIRPHNIDFESYLDCIRGLGNAIWELNNDFFPSIKGSKGRLRAVMLIRPDIFESMGLHNQNTKIRDNSVYLDWRTEYGSYRNSMLFEVIDHLFSSQQDNKILKKGETWNLYFPWDTPNVNIPLTTPSSFIYLLRWSYYRPRDILTLLSILQENLKNSSEKSKITFSDIEDANFKRKYSNYLLGEVKDQLSFYYTLDDYELFLKFFDFLSGMDKFNYDFYSAAYSKLIDHIESLNKEIPQFMATKNDFLQFLFDLNVICYIETGEKDHKRHFHWCFKDRSYSNISPKVKTHVEYEIFYGLAKALNVGRKVK</sequence>
<organism evidence="1 2">
    <name type="scientific">Acinetobacter baumannii</name>
    <dbReference type="NCBI Taxonomy" id="470"/>
    <lineage>
        <taxon>Bacteria</taxon>
        <taxon>Pseudomonadati</taxon>
        <taxon>Pseudomonadota</taxon>
        <taxon>Gammaproteobacteria</taxon>
        <taxon>Moraxellales</taxon>
        <taxon>Moraxellaceae</taxon>
        <taxon>Acinetobacter</taxon>
        <taxon>Acinetobacter calcoaceticus/baumannii complex</taxon>
    </lineage>
</organism>
<dbReference type="Proteomes" id="UP000655940">
    <property type="component" value="Unassembled WGS sequence"/>
</dbReference>
<reference evidence="1" key="1">
    <citation type="submission" date="2020-09" db="EMBL/GenBank/DDBJ databases">
        <title>Distribution of Beta-Lactamase Producing Gram-Negative Bacterial Isolates in Isabela River of Santo Domingo, Dominican Republic.</title>
        <authorList>
            <person name="Calderon V."/>
            <person name="Bonnelly R."/>
            <person name="Del Rosario C."/>
            <person name="Duarte A."/>
            <person name="Barauna R."/>
            <person name="Juca Ramos R.T."/>
            <person name="Perdomo O.P."/>
            <person name="Rodriguez De Francisco L.E."/>
            <person name="Franco De Los Santos E.F."/>
        </authorList>
    </citation>
    <scope>NUCLEOTIDE SEQUENCE</scope>
    <source>
        <strain evidence="1">INTEC_BI15</strain>
    </source>
</reference>
<gene>
    <name evidence="1" type="ORF">IHV20_01680</name>
</gene>
<dbReference type="NCBIfam" id="NF047389">
    <property type="entry name" value="ATPase_Sll1717"/>
    <property type="match status" value="1"/>
</dbReference>
<comment type="caution">
    <text evidence="1">The sequence shown here is derived from an EMBL/GenBank/DDBJ whole genome shotgun (WGS) entry which is preliminary data.</text>
</comment>
<accession>A0AAP1QUD8</accession>
<dbReference type="EMBL" id="JACZEI010000001">
    <property type="protein sequence ID" value="MBE0328871.1"/>
    <property type="molecule type" value="Genomic_DNA"/>
</dbReference>